<dbReference type="Proteomes" id="UP001191019">
    <property type="component" value="Unassembled WGS sequence"/>
</dbReference>
<feature type="region of interest" description="Disordered" evidence="1">
    <location>
        <begin position="484"/>
        <end position="507"/>
    </location>
</feature>
<reference evidence="3 4" key="1">
    <citation type="journal article" date="2018" name="bioRxiv">
        <title>Evidence of independent acquisition and adaption of ultra-small bacteria to human hosts across the highly diverse yet reduced genomes of the phylum Saccharibacteria.</title>
        <authorList>
            <person name="McLean J.S."/>
            <person name="Bor B."/>
            <person name="To T.T."/>
            <person name="Liu Q."/>
            <person name="Kearns K.A."/>
            <person name="Solden L.M."/>
            <person name="Wrighton K.C."/>
            <person name="He X."/>
            <person name="Shi W."/>
        </authorList>
    </citation>
    <scope>NUCLEOTIDE SEQUENCE [LARGE SCALE GENOMIC DNA]</scope>
    <source>
        <strain evidence="3 4">TM7_G3_2_Rum_HOT_351B</strain>
    </source>
</reference>
<sequence>MKRLYQFLIVGCFCLICCGAFGSSDVFAGEVSSAYVYDYDTYWYGNDLITDFYVTIDCGSGCEISDDFQCCGTHSQLEWTGTPGWISETGAGSYNGYDYYNIVLYPGSNSYQPACGQIRKPSNRTLTAYAAVRGTFNATNDTRTYLTDEGSTTTNRGDSWTKSDKVKYGGNAKVDTSKFNPTGYSWYKWGSSCDDATTRDCARNNLTADTNVYAYYTRNHFKGQARVFEGDSISGNAKASTGYVDSDSTRNADMECVNSGCKATYDLYLKTIAGSGKTNFSSNASSLLHSSPYAPSTSGTKIKEITKTLYPGGSACYYITFRPYGSLSNTTTRTAKACMSAKVSTFEGRTSVSGAAVKADGYRNTTSSEGDQLVTINNCSPVDGCKVSFEHSLKRTAGIGSTNWVVERTSNLTSSSSDRAVGNAEGDAALGRGTFSAAEEVVKTDGEITLYPGMVVCEKLTFKPSNDTTQTVNDVYTRVCVSALGNAQPGDPDPDTPEDPDNLSGDTSFINIKVRNADVEKYGSYQRVVYAKPGDHISWRATYNPVLQYTYFLKPEKMSIDGGSVYDNSGSLMGALFNAKNGCNVNNGDVIKCWNNAFGLKSNFSSYSKYNYAKIYDLGESSKRVEQLEDYVVENWNVGDSLEETAATNTANTAKEDGNALSSTNPLQSDQVTARQVTFSNNSNKNWGDVITESVSKIAAAKVPYNFRTGVEIKTDESKIFYAGEDGSVDFKISVLEKTNSETTDGSQDQAYATSMSGAKVRTIIYFGDKKEEQENYGNSGSDLCNYYGKSNDNVNCGYATTKDDETFNVDDNNKPTSNSQFNIPDVSAGSKICAAVAVYPSSSGSDTNLDPNGSGTWHISASKCFAIAKRPSFQVWGGSIYSAGKVEVPASRKNNLAGPWGYSYAISGSNEHRVFGSWAELGLVAGGAVTGLASGAGTGYDGLGFSASPGGSAEGASTNYCLRSTLSFANSGCNGEGSVGGLGGTSSDSSKASLISRFTGGSGDTYDLDSVVGNREIEAMEGFSGVTVGEGTEQKTKTTKVIAASGDITIKGNITYWDGSYSELESIPKIIIYGNSIKIDCSVTRVDAVLIAEKNIDTCETPEGNYNRLDNSVPLIINGSTISDTLNLNRTYGAATGANSIEPAEIINYDTSLFLWANKQADATTSGKLTETYVRELAPRY</sequence>
<keyword evidence="4" id="KW-1185">Reference proteome</keyword>
<reference evidence="3 4" key="2">
    <citation type="journal article" date="2020" name="Cell Rep.">
        <title>Acquisition and Adaptation of Ultra-small Parasitic Reduced Genome Bacteria to Mammalian Hosts.</title>
        <authorList>
            <person name="McLean J.S."/>
            <person name="Bor B."/>
            <person name="Kerns K.A."/>
            <person name="Liu Q."/>
            <person name="To T.T."/>
            <person name="Solden L."/>
            <person name="Hendrickson E.L."/>
            <person name="Wrighton K."/>
            <person name="Shi W."/>
            <person name="He X."/>
        </authorList>
    </citation>
    <scope>NUCLEOTIDE SEQUENCE [LARGE SCALE GENOMIC DNA]</scope>
    <source>
        <strain evidence="3 4">TM7_G3_2_Rum_HOT_351B</strain>
    </source>
</reference>
<protein>
    <submittedName>
        <fullName evidence="3">Uncharacterized protein</fullName>
    </submittedName>
</protein>
<dbReference type="EMBL" id="PRLM01000003">
    <property type="protein sequence ID" value="RYC74862.1"/>
    <property type="molecule type" value="Genomic_DNA"/>
</dbReference>
<name>A0ABY0FM24_9BACT</name>
<evidence type="ECO:0000256" key="1">
    <source>
        <dbReference type="SAM" id="MobiDB-lite"/>
    </source>
</evidence>
<comment type="caution">
    <text evidence="3">The sequence shown here is derived from an EMBL/GenBank/DDBJ whole genome shotgun (WGS) entry which is preliminary data.</text>
</comment>
<evidence type="ECO:0000256" key="2">
    <source>
        <dbReference type="SAM" id="SignalP"/>
    </source>
</evidence>
<evidence type="ECO:0000313" key="3">
    <source>
        <dbReference type="EMBL" id="RYC74862.1"/>
    </source>
</evidence>
<dbReference type="RefSeq" id="WP_129734898.1">
    <property type="nucleotide sequence ID" value="NZ_PRLM01000003.1"/>
</dbReference>
<feature type="compositionally biased region" description="Acidic residues" evidence="1">
    <location>
        <begin position="492"/>
        <end position="501"/>
    </location>
</feature>
<feature type="chain" id="PRO_5045187929" evidence="2">
    <location>
        <begin position="29"/>
        <end position="1182"/>
    </location>
</feature>
<proteinExistence type="predicted"/>
<keyword evidence="2" id="KW-0732">Signal</keyword>
<organism evidence="3 4">
    <name type="scientific">Candidatus Nanosyncoccus alces</name>
    <dbReference type="NCBI Taxonomy" id="2171997"/>
    <lineage>
        <taxon>Bacteria</taxon>
        <taxon>Candidatus Saccharimonadota</taxon>
        <taxon>Candidatus Nanosyncoccalia</taxon>
        <taxon>Candidatus Nanosyncoccales</taxon>
        <taxon>Candidatus Nanosyncoccaceae</taxon>
        <taxon>Candidatus Nanosyncoccus</taxon>
    </lineage>
</organism>
<gene>
    <name evidence="3" type="ORF">G3RUM_00411</name>
</gene>
<accession>A0ABY0FM24</accession>
<evidence type="ECO:0000313" key="4">
    <source>
        <dbReference type="Proteomes" id="UP001191019"/>
    </source>
</evidence>
<feature type="signal peptide" evidence="2">
    <location>
        <begin position="1"/>
        <end position="28"/>
    </location>
</feature>